<name>A0A1T4V2B9_9GAMM</name>
<evidence type="ECO:0000313" key="1">
    <source>
        <dbReference type="EMBL" id="SKA59095.1"/>
    </source>
</evidence>
<proteinExistence type="predicted"/>
<protein>
    <submittedName>
        <fullName evidence="1">Uncharacterized protein</fullName>
    </submittedName>
</protein>
<dbReference type="Proteomes" id="UP000242432">
    <property type="component" value="Unassembled WGS sequence"/>
</dbReference>
<organism evidence="1 2">
    <name type="scientific">Succinivibrio dextrinosolvens DSM 3072</name>
    <dbReference type="NCBI Taxonomy" id="1123324"/>
    <lineage>
        <taxon>Bacteria</taxon>
        <taxon>Pseudomonadati</taxon>
        <taxon>Pseudomonadota</taxon>
        <taxon>Gammaproteobacteria</taxon>
        <taxon>Aeromonadales</taxon>
        <taxon>Succinivibrionaceae</taxon>
        <taxon>Succinivibrio</taxon>
    </lineage>
</organism>
<dbReference type="RefSeq" id="WP_078928171.1">
    <property type="nucleotide sequence ID" value="NZ_FUXX01000006.1"/>
</dbReference>
<evidence type="ECO:0000313" key="2">
    <source>
        <dbReference type="Proteomes" id="UP000242432"/>
    </source>
</evidence>
<gene>
    <name evidence="1" type="ORF">SAMN02745213_00602</name>
</gene>
<dbReference type="EMBL" id="FUXX01000006">
    <property type="protein sequence ID" value="SKA59095.1"/>
    <property type="molecule type" value="Genomic_DNA"/>
</dbReference>
<dbReference type="AlphaFoldDB" id="A0A1T4V2B9"/>
<keyword evidence="2" id="KW-1185">Reference proteome</keyword>
<accession>A0A1T4V2B9</accession>
<sequence length="543" mass="60769">MDSLTSGAVSIDEVFDEEGALGGKNNNQVDAADDLQVLSVGNDSDENLKSNTDKLKLAFPQLNSKQLARIISFNSNDPQKVDNYIKVVQDVGNNNTMAPTITKLLDNADKLKLSSMLADADYLFDCIKKGFVNEELTADKISECLKIMVNFDMISDPDGKLANVNYENMTEKLFPAVEAFLKEYTETLNQDIQKAEAKGKVLEDLQQRTSQKTNLQILFNVFKEAKDQIITGKIGSTVSNTGEVLAEKEKLEKLSNLKAILKLELPINPPEIKDALKIFPSDLRAGIAVTLKAFVIEHISKHGYTLNQNEHCNLRDIADHYADILRNDQLLMSVISPKNINRAHLRQHEDMFINDNFIGIKQTYLNGLNLIENNWHKNLDADVKRNVITKINDTNIANIGDEEQKAQKVHELLEGQIDESYLGFITTYLMQGGASRYLSGTMNNPDLPSLIPGIKFQDIVMNGISISEKPTHQVDINNGKVVITTQVEPRLVLLQHYQQLDVRTPPALFYTVKYETAIDMSKGVDQDGFPLGIQTKISFVKNK</sequence>
<reference evidence="2" key="1">
    <citation type="submission" date="2017-02" db="EMBL/GenBank/DDBJ databases">
        <authorList>
            <person name="Varghese N."/>
            <person name="Submissions S."/>
        </authorList>
    </citation>
    <scope>NUCLEOTIDE SEQUENCE [LARGE SCALE GENOMIC DNA]</scope>
    <source>
        <strain evidence="2">DSM 3072</strain>
    </source>
</reference>